<sequence>MSLTFYKDLIIQSCSSHLYQQWLVFRYIPPSLAVVKLNHHICPCSVVNRNGGLTAKLSALSARGHVWNCGIQNYRPCSVISIMELCKTICPHVLTCGHKNYLARG</sequence>
<dbReference type="Proteomes" id="UP000499080">
    <property type="component" value="Unassembled WGS sequence"/>
</dbReference>
<dbReference type="EMBL" id="BGPR01064449">
    <property type="protein sequence ID" value="GBO39418.1"/>
    <property type="molecule type" value="Genomic_DNA"/>
</dbReference>
<proteinExistence type="predicted"/>
<dbReference type="AlphaFoldDB" id="A0A4Y2WRQ9"/>
<organism evidence="1 2">
    <name type="scientific">Araneus ventricosus</name>
    <name type="common">Orbweaver spider</name>
    <name type="synonym">Epeira ventricosa</name>
    <dbReference type="NCBI Taxonomy" id="182803"/>
    <lineage>
        <taxon>Eukaryota</taxon>
        <taxon>Metazoa</taxon>
        <taxon>Ecdysozoa</taxon>
        <taxon>Arthropoda</taxon>
        <taxon>Chelicerata</taxon>
        <taxon>Arachnida</taxon>
        <taxon>Araneae</taxon>
        <taxon>Araneomorphae</taxon>
        <taxon>Entelegynae</taxon>
        <taxon>Araneoidea</taxon>
        <taxon>Araneidae</taxon>
        <taxon>Araneus</taxon>
    </lineage>
</organism>
<evidence type="ECO:0000313" key="1">
    <source>
        <dbReference type="EMBL" id="GBO39418.1"/>
    </source>
</evidence>
<gene>
    <name evidence="1" type="ORF">AVEN_177676_1</name>
</gene>
<comment type="caution">
    <text evidence="1">The sequence shown here is derived from an EMBL/GenBank/DDBJ whole genome shotgun (WGS) entry which is preliminary data.</text>
</comment>
<reference evidence="1 2" key="1">
    <citation type="journal article" date="2019" name="Sci. Rep.">
        <title>Orb-weaving spider Araneus ventricosus genome elucidates the spidroin gene catalogue.</title>
        <authorList>
            <person name="Kono N."/>
            <person name="Nakamura H."/>
            <person name="Ohtoshi R."/>
            <person name="Moran D.A.P."/>
            <person name="Shinohara A."/>
            <person name="Yoshida Y."/>
            <person name="Fujiwara M."/>
            <person name="Mori M."/>
            <person name="Tomita M."/>
            <person name="Arakawa K."/>
        </authorList>
    </citation>
    <scope>NUCLEOTIDE SEQUENCE [LARGE SCALE GENOMIC DNA]</scope>
</reference>
<protein>
    <submittedName>
        <fullName evidence="1">Uncharacterized protein</fullName>
    </submittedName>
</protein>
<accession>A0A4Y2WRQ9</accession>
<evidence type="ECO:0000313" key="2">
    <source>
        <dbReference type="Proteomes" id="UP000499080"/>
    </source>
</evidence>
<keyword evidence="2" id="KW-1185">Reference proteome</keyword>
<name>A0A4Y2WRQ9_ARAVE</name>